<dbReference type="SUPFAM" id="SSF53474">
    <property type="entry name" value="alpha/beta-Hydrolases"/>
    <property type="match status" value="2"/>
</dbReference>
<protein>
    <recommendedName>
        <fullName evidence="5">Carboxylic ester hydrolase</fullName>
        <ecNumber evidence="5">3.1.1.-</ecNumber>
    </recommendedName>
</protein>
<dbReference type="Proteomes" id="UP001286313">
    <property type="component" value="Unassembled WGS sequence"/>
</dbReference>
<dbReference type="AlphaFoldDB" id="A0AAE1BT17"/>
<dbReference type="EC" id="3.1.1.-" evidence="5"/>
<dbReference type="PANTHER" id="PTHR11559">
    <property type="entry name" value="CARBOXYLESTERASE"/>
    <property type="match status" value="1"/>
</dbReference>
<dbReference type="PROSITE" id="PS00122">
    <property type="entry name" value="CARBOXYLESTERASE_B_1"/>
    <property type="match status" value="1"/>
</dbReference>
<dbReference type="InterPro" id="IPR002018">
    <property type="entry name" value="CarbesteraseB"/>
</dbReference>
<comment type="similarity">
    <text evidence="1 5">Belongs to the type-B carboxylesterase/lipase family.</text>
</comment>
<sequence length="601" mass="67327">MIMTQEGIVSGVVEETINGNRFYSYHGVPYAKPPLGSLRFKPPEPAERWEGVRDSSTMPQPCLQITYSPFILNTRAQDHDYIGLEDCLYVNVFTPKIGGESVPVMVWIHGGGWFTGAAQDYNPHVLLDHGVVLVVIQYRLGILGFLSTEDTVLPGNMGLMDQTQALRFLSTEDTVLPGNMGLMDQTQALRWVQDNIHNFGGDKSRVTIFGESAGGASVHYQTLIPSAKESAGGASVHYQTLIPSAKGLFSRAITMSGSSMTPWALSHTHATTTHKIARSLHCPTDLGSEKLLSCLQSVNIRTLIHQTHDLYDWFLMPLRVNPRVDGTFLPDLPWRLIKEGRVNPVDLMSGITKDEGAFFSLAVYGSEGLLNTLNDNFTMAGPVSLCLTEGLTDDDPVKVATDIYRYHLGDQNVSRQNYNEFNKIMDYQMFQLAHDMTYIQHSITNADQDGGKKTYAYEFDHRGQLSMGDMYYSDVGNHWVCHGDELYYLFRGGPLLRPPHLPKSTPQDLVLKQEKSLRQTMAKLWTNFAATGNPTPDKSVLGFTWDAVTPTHLQHLVITPTPTMRDDIRQEVRKFYSSLPIKGYQALMNHETHQHTNKQEL</sequence>
<gene>
    <name evidence="7" type="ORF">Pcinc_039113</name>
</gene>
<dbReference type="PROSITE" id="PS00941">
    <property type="entry name" value="CARBOXYLESTERASE_B_2"/>
    <property type="match status" value="1"/>
</dbReference>
<feature type="domain" description="Carboxylesterase type B" evidence="6">
    <location>
        <begin position="2"/>
        <end position="169"/>
    </location>
</feature>
<dbReference type="InterPro" id="IPR019826">
    <property type="entry name" value="Carboxylesterase_B_AS"/>
</dbReference>
<evidence type="ECO:0000256" key="2">
    <source>
        <dbReference type="ARBA" id="ARBA00022487"/>
    </source>
</evidence>
<keyword evidence="8" id="KW-1185">Reference proteome</keyword>
<dbReference type="InterPro" id="IPR019819">
    <property type="entry name" value="Carboxylesterase_B_CS"/>
</dbReference>
<evidence type="ECO:0000256" key="1">
    <source>
        <dbReference type="ARBA" id="ARBA00005964"/>
    </source>
</evidence>
<name>A0AAE1BT17_PETCI</name>
<dbReference type="GO" id="GO:0052689">
    <property type="term" value="F:carboxylic ester hydrolase activity"/>
    <property type="evidence" value="ECO:0007669"/>
    <property type="project" value="UniProtKB-KW"/>
</dbReference>
<keyword evidence="4" id="KW-0325">Glycoprotein</keyword>
<evidence type="ECO:0000256" key="3">
    <source>
        <dbReference type="ARBA" id="ARBA00022801"/>
    </source>
</evidence>
<evidence type="ECO:0000256" key="5">
    <source>
        <dbReference type="RuleBase" id="RU361235"/>
    </source>
</evidence>
<evidence type="ECO:0000259" key="6">
    <source>
        <dbReference type="Pfam" id="PF00135"/>
    </source>
</evidence>
<evidence type="ECO:0000256" key="4">
    <source>
        <dbReference type="ARBA" id="ARBA00023180"/>
    </source>
</evidence>
<evidence type="ECO:0000313" key="8">
    <source>
        <dbReference type="Proteomes" id="UP001286313"/>
    </source>
</evidence>
<keyword evidence="3 5" id="KW-0378">Hydrolase</keyword>
<proteinExistence type="inferred from homology"/>
<feature type="domain" description="Carboxylesterase type B" evidence="6">
    <location>
        <begin position="229"/>
        <end position="572"/>
    </location>
</feature>
<dbReference type="InterPro" id="IPR029058">
    <property type="entry name" value="AB_hydrolase_fold"/>
</dbReference>
<dbReference type="Gene3D" id="3.40.50.1820">
    <property type="entry name" value="alpha/beta hydrolase"/>
    <property type="match status" value="3"/>
</dbReference>
<reference evidence="7" key="1">
    <citation type="submission" date="2023-10" db="EMBL/GenBank/DDBJ databases">
        <title>Genome assemblies of two species of porcelain crab, Petrolisthes cinctipes and Petrolisthes manimaculis (Anomura: Porcellanidae).</title>
        <authorList>
            <person name="Angst P."/>
        </authorList>
    </citation>
    <scope>NUCLEOTIDE SEQUENCE</scope>
    <source>
        <strain evidence="7">PB745_01</strain>
        <tissue evidence="7">Gill</tissue>
    </source>
</reference>
<dbReference type="EMBL" id="JAWQEG010006589">
    <property type="protein sequence ID" value="KAK3854410.1"/>
    <property type="molecule type" value="Genomic_DNA"/>
</dbReference>
<keyword evidence="2" id="KW-0719">Serine esterase</keyword>
<dbReference type="Pfam" id="PF00135">
    <property type="entry name" value="COesterase"/>
    <property type="match status" value="2"/>
</dbReference>
<dbReference type="InterPro" id="IPR050309">
    <property type="entry name" value="Type-B_Carboxylest/Lipase"/>
</dbReference>
<evidence type="ECO:0000313" key="7">
    <source>
        <dbReference type="EMBL" id="KAK3854410.1"/>
    </source>
</evidence>
<organism evidence="7 8">
    <name type="scientific">Petrolisthes cinctipes</name>
    <name type="common">Flat porcelain crab</name>
    <dbReference type="NCBI Taxonomy" id="88211"/>
    <lineage>
        <taxon>Eukaryota</taxon>
        <taxon>Metazoa</taxon>
        <taxon>Ecdysozoa</taxon>
        <taxon>Arthropoda</taxon>
        <taxon>Crustacea</taxon>
        <taxon>Multicrustacea</taxon>
        <taxon>Malacostraca</taxon>
        <taxon>Eumalacostraca</taxon>
        <taxon>Eucarida</taxon>
        <taxon>Decapoda</taxon>
        <taxon>Pleocyemata</taxon>
        <taxon>Anomura</taxon>
        <taxon>Galatheoidea</taxon>
        <taxon>Porcellanidae</taxon>
        <taxon>Petrolisthes</taxon>
    </lineage>
</organism>
<accession>A0AAE1BT17</accession>
<comment type="caution">
    <text evidence="7">The sequence shown here is derived from an EMBL/GenBank/DDBJ whole genome shotgun (WGS) entry which is preliminary data.</text>
</comment>